<dbReference type="InterPro" id="IPR008811">
    <property type="entry name" value="Glycosyl_hydrolases_36"/>
</dbReference>
<comment type="similarity">
    <text evidence="1">Belongs to the glycosyl hydrolases 36 family.</text>
</comment>
<dbReference type="PANTHER" id="PTHR31268">
    <property type="match status" value="1"/>
</dbReference>
<feature type="compositionally biased region" description="Low complexity" evidence="3">
    <location>
        <begin position="72"/>
        <end position="97"/>
    </location>
</feature>
<evidence type="ECO:0000313" key="4">
    <source>
        <dbReference type="EMBL" id="GIL68537.1"/>
    </source>
</evidence>
<gene>
    <name evidence="4" type="ORF">Vafri_21809</name>
</gene>
<evidence type="ECO:0000313" key="5">
    <source>
        <dbReference type="Proteomes" id="UP000747399"/>
    </source>
</evidence>
<evidence type="ECO:0000256" key="2">
    <source>
        <dbReference type="ARBA" id="ARBA00023277"/>
    </source>
</evidence>
<comment type="caution">
    <text evidence="4">The sequence shown here is derived from an EMBL/GenBank/DDBJ whole genome shotgun (WGS) entry which is preliminary data.</text>
</comment>
<dbReference type="PANTHER" id="PTHR31268:SF32">
    <property type="entry name" value="GALACTINOL--SUCROSE GALACTOSYLTRANSFERASE 2-RELATED"/>
    <property type="match status" value="1"/>
</dbReference>
<dbReference type="InterPro" id="IPR017853">
    <property type="entry name" value="GH"/>
</dbReference>
<keyword evidence="5" id="KW-1185">Reference proteome</keyword>
<name>A0A8J4BWC3_9CHLO</name>
<dbReference type="Pfam" id="PF05691">
    <property type="entry name" value="Raffinose_syn"/>
    <property type="match status" value="2"/>
</dbReference>
<keyword evidence="2" id="KW-0119">Carbohydrate metabolism</keyword>
<protein>
    <recommendedName>
        <fullName evidence="6">Raffinose synthase</fullName>
    </recommendedName>
</protein>
<feature type="region of interest" description="Disordered" evidence="3">
    <location>
        <begin position="514"/>
        <end position="543"/>
    </location>
</feature>
<evidence type="ECO:0008006" key="6">
    <source>
        <dbReference type="Google" id="ProtNLM"/>
    </source>
</evidence>
<sequence length="1185" mass="123785">MPMHAKWTSNSLGRKIRQLRLGSPKTSFQATAFLLPAASTSRQLYRPVWQAQLGVTGRLAKHKLLRLASKGASSSAPSFSSSPLTPAPAGTAAPGSGRHIMVDAHRGPEAQQAVAAAVAASSGSGIRSPQSQSQSLGSGAVSPSCIHLTMAQGAVVAPDLDYTVVVDMLHKNAAANLDVSYGGGVVLGLTSPVGPTDLLDVVIGQLNFKRLFACARNKLWWMTPEWRTSTWALPPETQFLLAEMAAAGPYALLLPLIDGDFRCSLRPPAKKSEGANGELVLRLESGAPGVKGSRWSSALYIGASWDPYELVDRGVAAAAALSGGARPRTAKVLPPSLDGFGWCTWDAFYSTVSARGLAQGLSSLEDGGISPQLLIIDDGWQMTDVDPPMRKTPAAELADKLHVEGEPRRLLEATQDEFFYESQEVMAETAAQLRPGTSAGTVMPTLANLGPQHPPYSHSHSGSADLIDMNSMDSTNLAAGIAAAGAQQPQQERDSGVGISIADAVARATAASTAAAVAEPPPPSTAIALRSGPPPSPPAVAVPGGGAATAAQAIWLARASQKVAGWLMGIATAGFLIFYQWVVEPAPPNSLAVKVFAAAAKGILRPAMLSFYATASDFTRRLTSVRANGKFSHPDAGPDVDWAGVPEALGTVVAHIKRKFGVRYVYCWHGLPGYWAGVMPTDGGAAGGGAGVPGMTAHIRYASPTPGVLEIEPSMAWNPAVLAGVGVVDDPNRLYDAMHRYLHDSGVDGVKVDCQAGVGLIGTAMGGGAALSATYQGALEGSVARNFRGNHVINCMCHSTENLYRMTATAVARASDDFYPRDPASSHPHIAACAYNSVFLGALLQPDWDMFHSKHPAARLHAAARAVSGGPVYVSDKPGEHDFALLHTLVLPDGSVLRCNQPGRPTRDCLFADVLRDGKTLLKVWNTNPVAGVVGVFHLQGSSWDRVRRKFHVHDKAPKGLTTKVRPYDVDKFRPISTGAPPAPVTSDVPREFVVFSRNTNAMHLLHGNEGIQVSLRSAEADVLTVARIIRVGPVAFAAVGLSNMINSGGAVRELHYESGAAAVGSVTGGGGSRAAAAGFSAKELVFTMTVRGHGDLLAYCSREPDVVLLNGVRLQPEVSYSFTPGVVMEPAAAAAIAAGSAEAASSPPAAAAAAAAAQGGRLHVDLPRVSDLETTLQVVFRSFD</sequence>
<dbReference type="SUPFAM" id="SSF51445">
    <property type="entry name" value="(Trans)glycosidases"/>
    <property type="match status" value="2"/>
</dbReference>
<evidence type="ECO:0000256" key="3">
    <source>
        <dbReference type="SAM" id="MobiDB-lite"/>
    </source>
</evidence>
<reference evidence="4" key="1">
    <citation type="journal article" date="2021" name="Proc. Natl. Acad. Sci. U.S.A.">
        <title>Three genomes in the algal genus Volvox reveal the fate of a haploid sex-determining region after a transition to homothallism.</title>
        <authorList>
            <person name="Yamamoto K."/>
            <person name="Hamaji T."/>
            <person name="Kawai-Toyooka H."/>
            <person name="Matsuzaki R."/>
            <person name="Takahashi F."/>
            <person name="Nishimura Y."/>
            <person name="Kawachi M."/>
            <person name="Noguchi H."/>
            <person name="Minakuchi Y."/>
            <person name="Umen J.G."/>
            <person name="Toyoda A."/>
            <person name="Nozaki H."/>
        </authorList>
    </citation>
    <scope>NUCLEOTIDE SEQUENCE</scope>
    <source>
        <strain evidence="4">NIES-3780</strain>
    </source>
</reference>
<evidence type="ECO:0000256" key="1">
    <source>
        <dbReference type="ARBA" id="ARBA00007240"/>
    </source>
</evidence>
<feature type="region of interest" description="Disordered" evidence="3">
    <location>
        <begin position="72"/>
        <end position="100"/>
    </location>
</feature>
<organism evidence="4 5">
    <name type="scientific">Volvox africanus</name>
    <dbReference type="NCBI Taxonomy" id="51714"/>
    <lineage>
        <taxon>Eukaryota</taxon>
        <taxon>Viridiplantae</taxon>
        <taxon>Chlorophyta</taxon>
        <taxon>core chlorophytes</taxon>
        <taxon>Chlorophyceae</taxon>
        <taxon>CS clade</taxon>
        <taxon>Chlamydomonadales</taxon>
        <taxon>Volvocaceae</taxon>
        <taxon>Volvox</taxon>
    </lineage>
</organism>
<dbReference type="Proteomes" id="UP000747399">
    <property type="component" value="Unassembled WGS sequence"/>
</dbReference>
<dbReference type="EMBL" id="BNCO01000120">
    <property type="protein sequence ID" value="GIL68537.1"/>
    <property type="molecule type" value="Genomic_DNA"/>
</dbReference>
<accession>A0A8J4BWC3</accession>
<dbReference type="AlphaFoldDB" id="A0A8J4BWC3"/>
<proteinExistence type="inferred from homology"/>